<keyword evidence="1" id="KW-0472">Membrane</keyword>
<feature type="transmembrane region" description="Helical" evidence="1">
    <location>
        <begin position="68"/>
        <end position="86"/>
    </location>
</feature>
<keyword evidence="1" id="KW-0812">Transmembrane</keyword>
<feature type="transmembrane region" description="Helical" evidence="1">
    <location>
        <begin position="39"/>
        <end position="61"/>
    </location>
</feature>
<evidence type="ECO:0000313" key="2">
    <source>
        <dbReference type="EMBL" id="GII24433.1"/>
    </source>
</evidence>
<gene>
    <name evidence="2" type="ORF">Pme01_40300</name>
</gene>
<protein>
    <submittedName>
        <fullName evidence="2">Uncharacterized protein</fullName>
    </submittedName>
</protein>
<proteinExistence type="predicted"/>
<dbReference type="Proteomes" id="UP000599074">
    <property type="component" value="Unassembled WGS sequence"/>
</dbReference>
<evidence type="ECO:0000313" key="3">
    <source>
        <dbReference type="Proteomes" id="UP000599074"/>
    </source>
</evidence>
<reference evidence="2" key="1">
    <citation type="submission" date="2021-01" db="EMBL/GenBank/DDBJ databases">
        <title>Whole genome shotgun sequence of Planosporangium mesophilum NBRC 109066.</title>
        <authorList>
            <person name="Komaki H."/>
            <person name="Tamura T."/>
        </authorList>
    </citation>
    <scope>NUCLEOTIDE SEQUENCE</scope>
    <source>
        <strain evidence="2">NBRC 109066</strain>
    </source>
</reference>
<organism evidence="2 3">
    <name type="scientific">Planosporangium mesophilum</name>
    <dbReference type="NCBI Taxonomy" id="689768"/>
    <lineage>
        <taxon>Bacteria</taxon>
        <taxon>Bacillati</taxon>
        <taxon>Actinomycetota</taxon>
        <taxon>Actinomycetes</taxon>
        <taxon>Micromonosporales</taxon>
        <taxon>Micromonosporaceae</taxon>
        <taxon>Planosporangium</taxon>
    </lineage>
</organism>
<feature type="transmembrane region" description="Helical" evidence="1">
    <location>
        <begin position="168"/>
        <end position="188"/>
    </location>
</feature>
<sequence>MVIAPALLLAAELLRIRFPYPVPQQLAAYRSHPAVMTASYSLSTVGLIALLPAFVTLAVLIGRTGPGWGVAAGAVATIGLLVNAFYEGWSHLAFTLVDALGPEAATRVVADTYASFSVMYPITFIDNLGWILLAVGAYLSRTLGWFRALCLASMAAHVSGVLKGGTVAGIIEVVALGIALVPLGVRVVRSPS</sequence>
<comment type="caution">
    <text evidence="2">The sequence shown here is derived from an EMBL/GenBank/DDBJ whole genome shotgun (WGS) entry which is preliminary data.</text>
</comment>
<dbReference type="AlphaFoldDB" id="A0A8J3TDI0"/>
<feature type="transmembrane region" description="Helical" evidence="1">
    <location>
        <begin position="118"/>
        <end position="138"/>
    </location>
</feature>
<keyword evidence="3" id="KW-1185">Reference proteome</keyword>
<keyword evidence="1" id="KW-1133">Transmembrane helix</keyword>
<accession>A0A8J3TDI0</accession>
<name>A0A8J3TDI0_9ACTN</name>
<evidence type="ECO:0000256" key="1">
    <source>
        <dbReference type="SAM" id="Phobius"/>
    </source>
</evidence>
<dbReference type="EMBL" id="BOON01000037">
    <property type="protein sequence ID" value="GII24433.1"/>
    <property type="molecule type" value="Genomic_DNA"/>
</dbReference>